<keyword evidence="2" id="KW-0201">Cytochrome c-type biogenesis</keyword>
<dbReference type="Proteomes" id="UP001589797">
    <property type="component" value="Unassembled WGS sequence"/>
</dbReference>
<gene>
    <name evidence="6" type="ORF">ACFFIP_19055</name>
</gene>
<dbReference type="InterPro" id="IPR000866">
    <property type="entry name" value="AhpC/TSA"/>
</dbReference>
<keyword evidence="4" id="KW-0676">Redox-active center</keyword>
<name>A0ABV6FZU7_9BACT</name>
<accession>A0ABV6FZU7</accession>
<keyword evidence="7" id="KW-1185">Reference proteome</keyword>
<dbReference type="Pfam" id="PF00578">
    <property type="entry name" value="AhpC-TSA"/>
    <property type="match status" value="1"/>
</dbReference>
<feature type="domain" description="Thioredoxin" evidence="5">
    <location>
        <begin position="27"/>
        <end position="177"/>
    </location>
</feature>
<evidence type="ECO:0000259" key="5">
    <source>
        <dbReference type="PROSITE" id="PS51352"/>
    </source>
</evidence>
<proteinExistence type="predicted"/>
<evidence type="ECO:0000313" key="7">
    <source>
        <dbReference type="Proteomes" id="UP001589797"/>
    </source>
</evidence>
<dbReference type="EMBL" id="JBHLWI010000090">
    <property type="protein sequence ID" value="MFC0264795.1"/>
    <property type="molecule type" value="Genomic_DNA"/>
</dbReference>
<evidence type="ECO:0000256" key="4">
    <source>
        <dbReference type="ARBA" id="ARBA00023284"/>
    </source>
</evidence>
<dbReference type="InterPro" id="IPR013766">
    <property type="entry name" value="Thioredoxin_domain"/>
</dbReference>
<reference evidence="6 7" key="1">
    <citation type="submission" date="2024-09" db="EMBL/GenBank/DDBJ databases">
        <authorList>
            <person name="Sun Q."/>
            <person name="Mori K."/>
        </authorList>
    </citation>
    <scope>NUCLEOTIDE SEQUENCE [LARGE SCALE GENOMIC DNA]</scope>
    <source>
        <strain evidence="6 7">CCM 7650</strain>
    </source>
</reference>
<dbReference type="SUPFAM" id="SSF52833">
    <property type="entry name" value="Thioredoxin-like"/>
    <property type="match status" value="1"/>
</dbReference>
<dbReference type="RefSeq" id="WP_382389383.1">
    <property type="nucleotide sequence ID" value="NZ_JBHLWI010000090.1"/>
</dbReference>
<dbReference type="InterPro" id="IPR036249">
    <property type="entry name" value="Thioredoxin-like_sf"/>
</dbReference>
<keyword evidence="3" id="KW-1015">Disulfide bond</keyword>
<comment type="caution">
    <text evidence="6">The sequence shown here is derived from an EMBL/GenBank/DDBJ whole genome shotgun (WGS) entry which is preliminary data.</text>
</comment>
<dbReference type="CDD" id="cd02966">
    <property type="entry name" value="TlpA_like_family"/>
    <property type="match status" value="1"/>
</dbReference>
<organism evidence="6 7">
    <name type="scientific">Fontibacter flavus</name>
    <dbReference type="NCBI Taxonomy" id="654838"/>
    <lineage>
        <taxon>Bacteria</taxon>
        <taxon>Pseudomonadati</taxon>
        <taxon>Bacteroidota</taxon>
        <taxon>Cytophagia</taxon>
        <taxon>Cytophagales</taxon>
        <taxon>Cyclobacteriaceae</taxon>
        <taxon>Fontibacter</taxon>
    </lineage>
</organism>
<dbReference type="PANTHER" id="PTHR42852">
    <property type="entry name" value="THIOL:DISULFIDE INTERCHANGE PROTEIN DSBE"/>
    <property type="match status" value="1"/>
</dbReference>
<sequence length="432" mass="49907">MKKAIYLLLTTTLIVQWTYSQSEFTPLAIGDKLPDLVFENTLYNGDREIRLSDYRGQLLILDFWATWCSPCIASFPKLDSLEKSFGDKLTILPVTYQDKQEVEKLFSRMAKLKDIQKPMIYGDNILRTLFQHNSLPYYIWIDQGGTVVALTSSDEINTRNIELSIAGDFNGINSVQQQESQFDQNIPLRDQIGKDIPPVYQSTLWGYVPGFPSMASAGSFFSQDEKTIRIFFTNVHLMHLYRYAYRNGNTAINIKNVDVRTERKGPFEETKTHSNTQTKAWMEDGNVFTYELEVDRIHKDKVWEIFKADLQTFFPQYNARVEKKSVPALALVAKENCDLKTKGGEPSHEFTVYGAKIQNRSLNYLISYLNLKFLQQDERMVINQTGIIEPVDIQLECNMTNLDEIKKALSYYGLDLIETEAEQEILLITDRY</sequence>
<protein>
    <submittedName>
        <fullName evidence="6">TlpA family protein disulfide reductase</fullName>
    </submittedName>
</protein>
<dbReference type="Gene3D" id="3.40.30.10">
    <property type="entry name" value="Glutaredoxin"/>
    <property type="match status" value="1"/>
</dbReference>
<evidence type="ECO:0000256" key="1">
    <source>
        <dbReference type="ARBA" id="ARBA00004196"/>
    </source>
</evidence>
<dbReference type="InterPro" id="IPR050553">
    <property type="entry name" value="Thioredoxin_ResA/DsbE_sf"/>
</dbReference>
<dbReference type="PROSITE" id="PS51352">
    <property type="entry name" value="THIOREDOXIN_2"/>
    <property type="match status" value="1"/>
</dbReference>
<comment type="subcellular location">
    <subcellularLocation>
        <location evidence="1">Cell envelope</location>
    </subcellularLocation>
</comment>
<evidence type="ECO:0000313" key="6">
    <source>
        <dbReference type="EMBL" id="MFC0264795.1"/>
    </source>
</evidence>
<evidence type="ECO:0000256" key="2">
    <source>
        <dbReference type="ARBA" id="ARBA00022748"/>
    </source>
</evidence>
<evidence type="ECO:0000256" key="3">
    <source>
        <dbReference type="ARBA" id="ARBA00023157"/>
    </source>
</evidence>
<dbReference type="PANTHER" id="PTHR42852:SF6">
    <property type="entry name" value="THIOL:DISULFIDE INTERCHANGE PROTEIN DSBE"/>
    <property type="match status" value="1"/>
</dbReference>